<dbReference type="PANTHER" id="PTHR11895:SF176">
    <property type="entry name" value="AMIDASE AMID-RELATED"/>
    <property type="match status" value="1"/>
</dbReference>
<evidence type="ECO:0000313" key="3">
    <source>
        <dbReference type="EMBL" id="AMM34460.1"/>
    </source>
</evidence>
<dbReference type="EMBL" id="CP014518">
    <property type="protein sequence ID" value="AMM34460.1"/>
    <property type="molecule type" value="Genomic_DNA"/>
</dbReference>
<dbReference type="RefSeq" id="WP_066501185.1">
    <property type="nucleotide sequence ID" value="NZ_BMKT01000044.1"/>
</dbReference>
<protein>
    <recommendedName>
        <fullName evidence="2">Amidase domain-containing protein</fullName>
    </recommendedName>
</protein>
<dbReference type="SUPFAM" id="SSF75304">
    <property type="entry name" value="Amidase signature (AS) enzymes"/>
    <property type="match status" value="1"/>
</dbReference>
<dbReference type="Gene3D" id="3.90.1300.10">
    <property type="entry name" value="Amidase signature (AS) domain"/>
    <property type="match status" value="1"/>
</dbReference>
<organism evidence="3 4">
    <name type="scientific">Sinomonas atrocyanea</name>
    <dbReference type="NCBI Taxonomy" id="37927"/>
    <lineage>
        <taxon>Bacteria</taxon>
        <taxon>Bacillati</taxon>
        <taxon>Actinomycetota</taxon>
        <taxon>Actinomycetes</taxon>
        <taxon>Micrococcales</taxon>
        <taxon>Micrococcaceae</taxon>
        <taxon>Sinomonas</taxon>
    </lineage>
</organism>
<evidence type="ECO:0000259" key="2">
    <source>
        <dbReference type="Pfam" id="PF01425"/>
    </source>
</evidence>
<keyword evidence="4" id="KW-1185">Reference proteome</keyword>
<evidence type="ECO:0000313" key="4">
    <source>
        <dbReference type="Proteomes" id="UP000070134"/>
    </source>
</evidence>
<dbReference type="PANTHER" id="PTHR11895">
    <property type="entry name" value="TRANSAMIDASE"/>
    <property type="match status" value="1"/>
</dbReference>
<feature type="domain" description="Amidase" evidence="2">
    <location>
        <begin position="100"/>
        <end position="516"/>
    </location>
</feature>
<dbReference type="InterPro" id="IPR036928">
    <property type="entry name" value="AS_sf"/>
</dbReference>
<dbReference type="KEGG" id="satk:SA2016_3803"/>
<dbReference type="STRING" id="37927.SA2016_3803"/>
<feature type="region of interest" description="Disordered" evidence="1">
    <location>
        <begin position="203"/>
        <end position="224"/>
    </location>
</feature>
<dbReference type="InterPro" id="IPR000120">
    <property type="entry name" value="Amidase"/>
</dbReference>
<dbReference type="GO" id="GO:0003824">
    <property type="term" value="F:catalytic activity"/>
    <property type="evidence" value="ECO:0007669"/>
    <property type="project" value="InterPro"/>
</dbReference>
<sequence length="553" mass="57339">MSAPQEPTPANLLTEAQRSALSELVGADIARTDEAAVARAYTDFRAAIEELRQSPMFGRLRGAPDPAGTAVAPSLTGAPWTLRIADASELMRQGELSAVELLESVLGRIEETESFARAWAYVDADGARRAARAADRARRAGDAGPLTGIPLGVKDVIDVQGLPTEAGSRALSGHVASRDAGAVARLRANGAVLLGKLTTHEFAFGQGAPPTRNPRDPQRYPGGSSVGSGVAVAVGSVPGALGTDTGGSVRNPAAVNGLVGLKPTRGVVAGTGVLHVSRTLDHIGPLARTVTDCALLLDGLAEEHGLARLGGPVAPRLGASAPPGRVAVDRRMWSSYGVTDDVAGLIEDAIVDLEVLGIDVVELDLSEMDMALPASLAVSLSESAEHHRSLLARRAEDYLPETRIMIETGALISQSDVELGHRIGAYLRQVLSDAFARTGVAALIAPTLPAIAPHSNRMARQLTGPTGEDSLAGALRMLSPANLTGFPALSVPCGTLHGQPVGLHLMGLPFSDALLLRIAQVYEQESAWDSQLPIRDLPAIPALRGSSGNGFVA</sequence>
<reference evidence="3 4" key="1">
    <citation type="submission" date="2016-02" db="EMBL/GenBank/DDBJ databases">
        <title>Complete genome of Sinomonas atrocyanea KCTC 3377.</title>
        <authorList>
            <person name="Kim K.M."/>
        </authorList>
    </citation>
    <scope>NUCLEOTIDE SEQUENCE [LARGE SCALE GENOMIC DNA]</scope>
    <source>
        <strain evidence="3 4">KCTC 3377</strain>
    </source>
</reference>
<name>A0A127A4R5_9MICC</name>
<dbReference type="PATRIC" id="fig|37927.3.peg.3900"/>
<proteinExistence type="predicted"/>
<accession>A0A127A4R5</accession>
<dbReference type="Pfam" id="PF01425">
    <property type="entry name" value="Amidase"/>
    <property type="match status" value="1"/>
</dbReference>
<evidence type="ECO:0000256" key="1">
    <source>
        <dbReference type="SAM" id="MobiDB-lite"/>
    </source>
</evidence>
<dbReference type="InterPro" id="IPR023631">
    <property type="entry name" value="Amidase_dom"/>
</dbReference>
<dbReference type="AlphaFoldDB" id="A0A127A4R5"/>
<dbReference type="Proteomes" id="UP000070134">
    <property type="component" value="Chromosome"/>
</dbReference>
<gene>
    <name evidence="3" type="ORF">SA2016_3803</name>
</gene>